<evidence type="ECO:0000313" key="2">
    <source>
        <dbReference type="EMBL" id="MFD2261857.1"/>
    </source>
</evidence>
<accession>A0ABW5DL61</accession>
<proteinExistence type="predicted"/>
<evidence type="ECO:0008006" key="4">
    <source>
        <dbReference type="Google" id="ProtNLM"/>
    </source>
</evidence>
<comment type="caution">
    <text evidence="2">The sequence shown here is derived from an EMBL/GenBank/DDBJ whole genome shotgun (WGS) entry which is preliminary data.</text>
</comment>
<sequence>MNTITTPLALPAPGSLSPNRPTRARRPADQRTEEWEEAENAAELGAAREHEEDRPQQPQQFARFLIGSDEQLPEVMRLGWIGPSLAFYIQIYVQEHLGKGIHYDPWHYATAAYQKVYERSLKMAGKQAR</sequence>
<dbReference type="Proteomes" id="UP001597295">
    <property type="component" value="Unassembled WGS sequence"/>
</dbReference>
<gene>
    <name evidence="2" type="ORF">ACFSM5_03090</name>
</gene>
<keyword evidence="3" id="KW-1185">Reference proteome</keyword>
<name>A0ABW5DL61_9PROT</name>
<dbReference type="RefSeq" id="WP_379874771.1">
    <property type="nucleotide sequence ID" value="NZ_JBHUIP010000003.1"/>
</dbReference>
<reference evidence="3" key="1">
    <citation type="journal article" date="2019" name="Int. J. Syst. Evol. Microbiol.">
        <title>The Global Catalogue of Microorganisms (GCM) 10K type strain sequencing project: providing services to taxonomists for standard genome sequencing and annotation.</title>
        <authorList>
            <consortium name="The Broad Institute Genomics Platform"/>
            <consortium name="The Broad Institute Genome Sequencing Center for Infectious Disease"/>
            <person name="Wu L."/>
            <person name="Ma J."/>
        </authorList>
    </citation>
    <scope>NUCLEOTIDE SEQUENCE [LARGE SCALE GENOMIC DNA]</scope>
    <source>
        <strain evidence="3">CGMCC 1.19062</strain>
    </source>
</reference>
<feature type="compositionally biased region" description="Low complexity" evidence="1">
    <location>
        <begin position="7"/>
        <end position="18"/>
    </location>
</feature>
<dbReference type="EMBL" id="JBHUIP010000003">
    <property type="protein sequence ID" value="MFD2261857.1"/>
    <property type="molecule type" value="Genomic_DNA"/>
</dbReference>
<evidence type="ECO:0000313" key="3">
    <source>
        <dbReference type="Proteomes" id="UP001597295"/>
    </source>
</evidence>
<organism evidence="2 3">
    <name type="scientific">Lacibacterium aquatile</name>
    <dbReference type="NCBI Taxonomy" id="1168082"/>
    <lineage>
        <taxon>Bacteria</taxon>
        <taxon>Pseudomonadati</taxon>
        <taxon>Pseudomonadota</taxon>
        <taxon>Alphaproteobacteria</taxon>
        <taxon>Rhodospirillales</taxon>
        <taxon>Rhodospirillaceae</taxon>
    </lineage>
</organism>
<feature type="region of interest" description="Disordered" evidence="1">
    <location>
        <begin position="1"/>
        <end position="58"/>
    </location>
</feature>
<feature type="compositionally biased region" description="Basic and acidic residues" evidence="1">
    <location>
        <begin position="46"/>
        <end position="55"/>
    </location>
</feature>
<evidence type="ECO:0000256" key="1">
    <source>
        <dbReference type="SAM" id="MobiDB-lite"/>
    </source>
</evidence>
<protein>
    <recommendedName>
        <fullName evidence="4">DUF3310 domain-containing protein</fullName>
    </recommendedName>
</protein>